<proteinExistence type="predicted"/>
<feature type="transmembrane region" description="Helical" evidence="1">
    <location>
        <begin position="31"/>
        <end position="54"/>
    </location>
</feature>
<comment type="caution">
    <text evidence="2">The sequence shown here is derived from an EMBL/GenBank/DDBJ whole genome shotgun (WGS) entry which is preliminary data.</text>
</comment>
<name>A0ABW2CFT4_9ACTN</name>
<evidence type="ECO:0000313" key="3">
    <source>
        <dbReference type="Proteomes" id="UP001596380"/>
    </source>
</evidence>
<keyword evidence="3" id="KW-1185">Reference proteome</keyword>
<accession>A0ABW2CFT4</accession>
<reference evidence="3" key="1">
    <citation type="journal article" date="2019" name="Int. J. Syst. Evol. Microbiol.">
        <title>The Global Catalogue of Microorganisms (GCM) 10K type strain sequencing project: providing services to taxonomists for standard genome sequencing and annotation.</title>
        <authorList>
            <consortium name="The Broad Institute Genomics Platform"/>
            <consortium name="The Broad Institute Genome Sequencing Center for Infectious Disease"/>
            <person name="Wu L."/>
            <person name="Ma J."/>
        </authorList>
    </citation>
    <scope>NUCLEOTIDE SEQUENCE [LARGE SCALE GENOMIC DNA]</scope>
    <source>
        <strain evidence="3">JCM 3369</strain>
    </source>
</reference>
<keyword evidence="1" id="KW-1133">Transmembrane helix</keyword>
<organism evidence="2 3">
    <name type="scientific">Actinomadura yumaensis</name>
    <dbReference type="NCBI Taxonomy" id="111807"/>
    <lineage>
        <taxon>Bacteria</taxon>
        <taxon>Bacillati</taxon>
        <taxon>Actinomycetota</taxon>
        <taxon>Actinomycetes</taxon>
        <taxon>Streptosporangiales</taxon>
        <taxon>Thermomonosporaceae</taxon>
        <taxon>Actinomadura</taxon>
    </lineage>
</organism>
<keyword evidence="1" id="KW-0472">Membrane</keyword>
<protein>
    <submittedName>
        <fullName evidence="2">Uncharacterized protein</fullName>
    </submittedName>
</protein>
<sequence length="79" mass="8121">MEQVGAGSEAKGLGETLGADFARAEFISLPLTLLIMLVVFGAVIAAGVPEVLALSSGARRSGCRDWCRTCCPPPARSAT</sequence>
<evidence type="ECO:0000313" key="2">
    <source>
        <dbReference type="EMBL" id="MFC6879350.1"/>
    </source>
</evidence>
<evidence type="ECO:0000256" key="1">
    <source>
        <dbReference type="SAM" id="Phobius"/>
    </source>
</evidence>
<dbReference type="Proteomes" id="UP001596380">
    <property type="component" value="Unassembled WGS sequence"/>
</dbReference>
<dbReference type="EMBL" id="JBHSXS010000002">
    <property type="protein sequence ID" value="MFC6879350.1"/>
    <property type="molecule type" value="Genomic_DNA"/>
</dbReference>
<gene>
    <name evidence="2" type="ORF">ACFQKB_06175</name>
</gene>
<keyword evidence="1" id="KW-0812">Transmembrane</keyword>
<dbReference type="RefSeq" id="WP_206681377.1">
    <property type="nucleotide sequence ID" value="NZ_JBHSXS010000002.1"/>
</dbReference>